<reference evidence="3 4" key="1">
    <citation type="submission" date="2015-06" db="EMBL/GenBank/DDBJ databases">
        <title>Draft genome sequencing of a biphenyl-degrading bacterium, Janthinobacterium lividum MEG1.</title>
        <authorList>
            <person name="Shimodaira J."/>
            <person name="Hatta T."/>
        </authorList>
    </citation>
    <scope>NUCLEOTIDE SEQUENCE [LARGE SCALE GENOMIC DNA]</scope>
    <source>
        <strain evidence="3 4">MEG1</strain>
    </source>
</reference>
<dbReference type="Gene3D" id="4.10.430.10">
    <property type="entry name" value="Histone-like protein H-NS, C-terminal domain"/>
    <property type="match status" value="1"/>
</dbReference>
<dbReference type="Pfam" id="PF00816">
    <property type="entry name" value="Histone_HNS"/>
    <property type="match status" value="1"/>
</dbReference>
<protein>
    <recommendedName>
        <fullName evidence="2">DNA-binding protein H-NS-like C-terminal domain-containing protein</fullName>
    </recommendedName>
</protein>
<evidence type="ECO:0000313" key="4">
    <source>
        <dbReference type="Proteomes" id="UP000179840"/>
    </source>
</evidence>
<dbReference type="GO" id="GO:0003677">
    <property type="term" value="F:DNA binding"/>
    <property type="evidence" value="ECO:0007669"/>
    <property type="project" value="InterPro"/>
</dbReference>
<dbReference type="InterPro" id="IPR027444">
    <property type="entry name" value="H-NS_C_dom"/>
</dbReference>
<organism evidence="3 4">
    <name type="scientific">Janthinobacterium lividum</name>
    <dbReference type="NCBI Taxonomy" id="29581"/>
    <lineage>
        <taxon>Bacteria</taxon>
        <taxon>Pseudomonadati</taxon>
        <taxon>Pseudomonadota</taxon>
        <taxon>Betaproteobacteria</taxon>
        <taxon>Burkholderiales</taxon>
        <taxon>Oxalobacteraceae</taxon>
        <taxon>Janthinobacterium</taxon>
    </lineage>
</organism>
<dbReference type="RefSeq" id="WP_071078540.1">
    <property type="nucleotide sequence ID" value="NZ_LFKP01000010.1"/>
</dbReference>
<sequence>MDRYLDLNRRFGLLTKYTPDELLVLNVGGKSLGWDEVLTGRFSIIIGRANFGKTMELKAKSKLLRSQGKCAVYIALHNILGENDLDDALSAEDREALGAWKRSASDLTIFVDSLDEASLGTEEGVRKSVRRLSKMLGWPGSDIKWVFSSRPAVLTDAILEFLQLELSTTLFRGAKKAGASEEEFDSAFAESDEAFQHDDEVVSEKSSNDDSLAVEPSLGDIGATDAMSKTTNSTPAHEQLKVYALLPLDKLGAVLYLGSHLGVSQPKQTLSAASQYGLGKLAEGPGGLDILAYVDPVTNPPQCLTHVFEKMVEAVQQQQRSDPRERRIGNPAPGNLEVAIERLASASVICSLPNIELSPKALRYRDGVMSAQPIIASILSEDSQAYLLGSRLFIDSGQHQVKLYPDELLPFLAAKRLASLVKSPDHARRLLANFTWHATTGECGVYRALLPLAGWLSVFCVHSRKELLEVEPQAVAFFGDLRNPLVPLTDASIALERTIERLVTAGDSLGRSHYTLTAENFWQAAKPGLEPTLLRLFNKFSADWHAKDTLLDIAANAGLSVFRDSVLDSCGRDYSKLIEDQIGLNYILTLASEDDLLALGTELQKGPQMSESRAARLVSALAWKALDARSIAAIAADQFRQGRGGFSIDWALTRNVAAEATDVELYHLTRSLLWRLVNKKVFLGRAADRYWANQKFVELVMDLLALVIDRDGVKPAQAATLCLVLNRYVKKHHSSADIQKLHLALRANKAVRLQFLRGLIESTDKTPDEIARKVLWTSIYPQVEGDECEVGEPGFTELVAKLRTNAAAPPVPPTHRKKGWIVDEKSKKILLGGLEEIQNATNDNALVWVARWLNHTVEHSHHSECNFALFEKEAGVEISLAVRKGLSNLWRSRDPIWDEAEPNSTFNITIAGLQGLHLDLGDGTSLPAIGDEEVLRAIRYAQFELNGYPKWFWKLVRAHEVTATHGLRSIMAGARDGQMSRDKAEKLIVHLDYAPEAVRVSLSRDVWEYILDNPRLGDYTAAAALKAVTASTGIIDIATFETEAWRRMGSAFNVEIPELTEPSAATDIESLNARLALEKQVQELKLNRSTAVVWARFWLLNYPRSFRQVWESWQASSANAAQNFMLALAVHLGDVRGGGLTQVAEKGSEGLDTLKMLYKWVHLVVDEKDDVKHDDGRVYSVGERDKAQDLRDALVPAIAHAKSEKAYEVLDELRLQASELRSKYLRRVQFMMREEQNARTPVTQTDYFEFERSFAPPVSDYLSFAMAVESDLLTVKCEIETGDFSLRRFFNSLTFDRIKTDNEGLALEEDFQALLGSELNHAAGSRYVVTLEPILPEGTRRDVLCQTGSFRATVELKMSLRWSLAQYVEALEKQLQGQYMMASNSKIGFFVIVLQAHRTWEGPDGSINFDELLAILQSKAREKESADSSVYLRVIGIDATAREDFRAAKGSGKNPALAAGFEYADGAGNTWSGRGRRPKWINDALASGTPLTTFVAKKPGN</sequence>
<feature type="domain" description="DNA-binding protein H-NS-like C-terminal" evidence="2">
    <location>
        <begin position="1451"/>
        <end position="1496"/>
    </location>
</feature>
<feature type="region of interest" description="Disordered" evidence="1">
    <location>
        <begin position="201"/>
        <end position="234"/>
    </location>
</feature>
<dbReference type="SMART" id="SM00528">
    <property type="entry name" value="HNS"/>
    <property type="match status" value="1"/>
</dbReference>
<proteinExistence type="predicted"/>
<dbReference type="Proteomes" id="UP000179840">
    <property type="component" value="Unassembled WGS sequence"/>
</dbReference>
<dbReference type="InterPro" id="IPR037150">
    <property type="entry name" value="H-NS_C_dom_sf"/>
</dbReference>
<dbReference type="SUPFAM" id="SSF81273">
    <property type="entry name" value="H-NS histone-like proteins"/>
    <property type="match status" value="1"/>
</dbReference>
<name>A0A1S1U5G1_9BURK</name>
<evidence type="ECO:0000256" key="1">
    <source>
        <dbReference type="SAM" id="MobiDB-lite"/>
    </source>
</evidence>
<gene>
    <name evidence="3" type="ORF">AKG95_19290</name>
</gene>
<comment type="caution">
    <text evidence="3">The sequence shown here is derived from an EMBL/GenBank/DDBJ whole genome shotgun (WGS) entry which is preliminary data.</text>
</comment>
<evidence type="ECO:0000313" key="3">
    <source>
        <dbReference type="EMBL" id="OHV95329.1"/>
    </source>
</evidence>
<accession>A0A1S1U5G1</accession>
<dbReference type="EMBL" id="LFKP01000010">
    <property type="protein sequence ID" value="OHV95329.1"/>
    <property type="molecule type" value="Genomic_DNA"/>
</dbReference>
<evidence type="ECO:0000259" key="2">
    <source>
        <dbReference type="SMART" id="SM00528"/>
    </source>
</evidence>